<dbReference type="InterPro" id="IPR013783">
    <property type="entry name" value="Ig-like_fold"/>
</dbReference>
<gene>
    <name evidence="4" type="ORF">A1O5_06493</name>
</gene>
<dbReference type="AlphaFoldDB" id="W9WZE9"/>
<dbReference type="CDD" id="cd02859">
    <property type="entry name" value="E_set_AMPKbeta_like_N"/>
    <property type="match status" value="1"/>
</dbReference>
<dbReference type="GeneID" id="19191204"/>
<dbReference type="HOGENOM" id="CLU_071887_0_0_1"/>
<evidence type="ECO:0000259" key="3">
    <source>
        <dbReference type="Pfam" id="PF16561"/>
    </source>
</evidence>
<keyword evidence="5" id="KW-1185">Reference proteome</keyword>
<dbReference type="RefSeq" id="XP_007745277.1">
    <property type="nucleotide sequence ID" value="XM_007747087.1"/>
</dbReference>
<protein>
    <recommendedName>
        <fullName evidence="3">AMP-activated protein kinase glycogen-binding domain-containing protein</fullName>
    </recommendedName>
</protein>
<dbReference type="OrthoDB" id="5350410at2759"/>
<evidence type="ECO:0000313" key="4">
    <source>
        <dbReference type="EMBL" id="EXJ70425.1"/>
    </source>
</evidence>
<dbReference type="PANTHER" id="PTHR10343">
    <property type="entry name" value="5'-AMP-ACTIVATED PROTEIN KINASE , BETA SUBUNIT"/>
    <property type="match status" value="1"/>
</dbReference>
<dbReference type="STRING" id="1182543.W9WZE9"/>
<dbReference type="InterPro" id="IPR032640">
    <property type="entry name" value="AMPK1_CBM"/>
</dbReference>
<dbReference type="Proteomes" id="UP000019471">
    <property type="component" value="Unassembled WGS sequence"/>
</dbReference>
<evidence type="ECO:0000256" key="2">
    <source>
        <dbReference type="SAM" id="MobiDB-lite"/>
    </source>
</evidence>
<dbReference type="SUPFAM" id="SSF81296">
    <property type="entry name" value="E set domains"/>
    <property type="match status" value="1"/>
</dbReference>
<dbReference type="PANTHER" id="PTHR10343:SF84">
    <property type="entry name" value="5'-AMP-ACTIVATED PROTEIN KINASE SUBUNIT BETA-1"/>
    <property type="match status" value="1"/>
</dbReference>
<organism evidence="4 5">
    <name type="scientific">Cladophialophora psammophila CBS 110553</name>
    <dbReference type="NCBI Taxonomy" id="1182543"/>
    <lineage>
        <taxon>Eukaryota</taxon>
        <taxon>Fungi</taxon>
        <taxon>Dikarya</taxon>
        <taxon>Ascomycota</taxon>
        <taxon>Pezizomycotina</taxon>
        <taxon>Eurotiomycetes</taxon>
        <taxon>Chaetothyriomycetidae</taxon>
        <taxon>Chaetothyriales</taxon>
        <taxon>Herpotrichiellaceae</taxon>
        <taxon>Cladophialophora</taxon>
    </lineage>
</organism>
<feature type="region of interest" description="Disordered" evidence="2">
    <location>
        <begin position="192"/>
        <end position="243"/>
    </location>
</feature>
<dbReference type="Pfam" id="PF16561">
    <property type="entry name" value="AMPK1_CBM"/>
    <property type="match status" value="1"/>
</dbReference>
<dbReference type="EMBL" id="AMGX01000009">
    <property type="protein sequence ID" value="EXJ70425.1"/>
    <property type="molecule type" value="Genomic_DNA"/>
</dbReference>
<dbReference type="InterPro" id="IPR050827">
    <property type="entry name" value="CRP1_MDG1_kinase"/>
</dbReference>
<name>W9WZE9_9EURO</name>
<feature type="domain" description="AMP-activated protein kinase glycogen-binding" evidence="3">
    <location>
        <begin position="5"/>
        <end position="94"/>
    </location>
</feature>
<comment type="similarity">
    <text evidence="1">Belongs to the 5'-AMP-activated protein kinase beta subunit family.</text>
</comment>
<reference evidence="4 5" key="1">
    <citation type="submission" date="2013-03" db="EMBL/GenBank/DDBJ databases">
        <title>The Genome Sequence of Cladophialophora psammophila CBS 110553.</title>
        <authorList>
            <consortium name="The Broad Institute Genomics Platform"/>
            <person name="Cuomo C."/>
            <person name="de Hoog S."/>
            <person name="Gorbushina A."/>
            <person name="Walker B."/>
            <person name="Young S.K."/>
            <person name="Zeng Q."/>
            <person name="Gargeya S."/>
            <person name="Fitzgerald M."/>
            <person name="Haas B."/>
            <person name="Abouelleil A."/>
            <person name="Allen A.W."/>
            <person name="Alvarado L."/>
            <person name="Arachchi H.M."/>
            <person name="Berlin A.M."/>
            <person name="Chapman S.B."/>
            <person name="Gainer-Dewar J."/>
            <person name="Goldberg J."/>
            <person name="Griggs A."/>
            <person name="Gujja S."/>
            <person name="Hansen M."/>
            <person name="Howarth C."/>
            <person name="Imamovic A."/>
            <person name="Ireland A."/>
            <person name="Larimer J."/>
            <person name="McCowan C."/>
            <person name="Murphy C."/>
            <person name="Pearson M."/>
            <person name="Poon T.W."/>
            <person name="Priest M."/>
            <person name="Roberts A."/>
            <person name="Saif S."/>
            <person name="Shea T."/>
            <person name="Sisk P."/>
            <person name="Sykes S."/>
            <person name="Wortman J."/>
            <person name="Nusbaum C."/>
            <person name="Birren B."/>
        </authorList>
    </citation>
    <scope>NUCLEOTIDE SEQUENCE [LARGE SCALE GENOMIC DNA]</scope>
    <source>
        <strain evidence="4 5">CBS 110553</strain>
    </source>
</reference>
<evidence type="ECO:0000313" key="5">
    <source>
        <dbReference type="Proteomes" id="UP000019471"/>
    </source>
</evidence>
<accession>W9WZE9</accession>
<sequence length="243" mass="26258">MVSTTIAFEKDNVQPPVYIAGSFTDWAPIEMRFESTAADGSTKNVFSYKTELEPGDYQYKFRLGPGDWWVLDESNPTANDEQGNINNVISVKAQVSGSPPEEISRPGAPILNTKGAHIIEDEPDHPSEDRLLPQHEAIEPYPPAGEVMSNLLDSHHAKDSGVKQVHFDEAAGKVTEDIVATRKDSIPDFAPPPYSIAASGTIPPPAAEAANAVPPEKQPSEPVANSKPGTKTKSFISRICTAR</sequence>
<comment type="caution">
    <text evidence="4">The sequence shown here is derived from an EMBL/GenBank/DDBJ whole genome shotgun (WGS) entry which is preliminary data.</text>
</comment>
<dbReference type="InterPro" id="IPR014756">
    <property type="entry name" value="Ig_E-set"/>
</dbReference>
<dbReference type="eggNOG" id="ENOG502STER">
    <property type="taxonomic scope" value="Eukaryota"/>
</dbReference>
<dbReference type="Gene3D" id="2.60.40.10">
    <property type="entry name" value="Immunoglobulins"/>
    <property type="match status" value="1"/>
</dbReference>
<proteinExistence type="inferred from homology"/>
<evidence type="ECO:0000256" key="1">
    <source>
        <dbReference type="ARBA" id="ARBA00010926"/>
    </source>
</evidence>